<comment type="function">
    <text evidence="8">Negatively regulates transcription of bacterial ribonucleotide reductase nrd genes and operons by binding to NrdR-boxes.</text>
</comment>
<dbReference type="PANTHER" id="PTHR30455">
    <property type="entry name" value="TRANSCRIPTIONAL REPRESSOR NRDR"/>
    <property type="match status" value="1"/>
</dbReference>
<keyword evidence="4 8" id="KW-0067">ATP-binding</keyword>
<gene>
    <name evidence="8" type="primary">nrdR</name>
    <name evidence="11" type="ordered locus">KRH_14690</name>
</gene>
<evidence type="ECO:0000256" key="1">
    <source>
        <dbReference type="ARBA" id="ARBA00022491"/>
    </source>
</evidence>
<feature type="compositionally biased region" description="Low complexity" evidence="9">
    <location>
        <begin position="178"/>
        <end position="191"/>
    </location>
</feature>
<dbReference type="InterPro" id="IPR003796">
    <property type="entry name" value="RNR_NrdR-like"/>
</dbReference>
<dbReference type="GO" id="GO:0045892">
    <property type="term" value="P:negative regulation of DNA-templated transcription"/>
    <property type="evidence" value="ECO:0007669"/>
    <property type="project" value="UniProtKB-UniRule"/>
</dbReference>
<comment type="cofactor">
    <cofactor evidence="8">
        <name>Zn(2+)</name>
        <dbReference type="ChEBI" id="CHEBI:29105"/>
    </cofactor>
    <text evidence="8">Binds 1 zinc ion.</text>
</comment>
<feature type="zinc finger region" evidence="8">
    <location>
        <begin position="3"/>
        <end position="34"/>
    </location>
</feature>
<dbReference type="PROSITE" id="PS51161">
    <property type="entry name" value="ATP_CONE"/>
    <property type="match status" value="1"/>
</dbReference>
<dbReference type="EMBL" id="AP009152">
    <property type="protein sequence ID" value="BAG29816.1"/>
    <property type="molecule type" value="Genomic_DNA"/>
</dbReference>
<evidence type="ECO:0000256" key="8">
    <source>
        <dbReference type="HAMAP-Rule" id="MF_00440"/>
    </source>
</evidence>
<feature type="compositionally biased region" description="Low complexity" evidence="9">
    <location>
        <begin position="200"/>
        <end position="231"/>
    </location>
</feature>
<keyword evidence="2 8" id="KW-0479">Metal-binding</keyword>
<dbReference type="Pfam" id="PF22811">
    <property type="entry name" value="Zn_ribbon_NrdR"/>
    <property type="match status" value="1"/>
</dbReference>
<keyword evidence="1 8" id="KW-0678">Repressor</keyword>
<dbReference type="AlphaFoldDB" id="B2GJN5"/>
<dbReference type="eggNOG" id="COG1327">
    <property type="taxonomic scope" value="Bacteria"/>
</dbReference>
<feature type="region of interest" description="Disordered" evidence="9">
    <location>
        <begin position="1"/>
        <end position="24"/>
    </location>
</feature>
<dbReference type="InterPro" id="IPR005144">
    <property type="entry name" value="ATP-cone_dom"/>
</dbReference>
<evidence type="ECO:0000313" key="11">
    <source>
        <dbReference type="EMBL" id="BAG29816.1"/>
    </source>
</evidence>
<dbReference type="STRING" id="378753.KRH_14690"/>
<sequence length="298" mass="31189">MHCPFCRHNDSKVVDSRTSDDGTSIRRRRRCTECGRRFSTLETTSISVIKRSGVTEPFDRQKIVNGVRKACQGRPVSEDDLAMLAQEVEESIRASGSAEVEAHDVGLAILPPLRRLDVVAYLRFASVYQAFEDLEDFERAIDVLRDQQAELAGQQTLVPPAARSAAPARRRSGRKDAPATPAGPAGTAAAANSTEEAHVGAGEAGTSAAEAQASAAEASAGADNASAGSGEPSAGTADTSPRAAPGSKGTSRRKTSDRSASGAAEGDDAPEGAGGRSAAPRRRRTRKPAETVTQPRLL</sequence>
<reference evidence="11 12" key="1">
    <citation type="journal article" date="2008" name="J. Bacteriol.">
        <title>Complete genome sequence of the soil actinomycete Kocuria rhizophila.</title>
        <authorList>
            <person name="Takarada H."/>
            <person name="Sekine M."/>
            <person name="Kosugi H."/>
            <person name="Matsuo Y."/>
            <person name="Fujisawa T."/>
            <person name="Omata S."/>
            <person name="Kishi E."/>
            <person name="Shimizu A."/>
            <person name="Tsukatani N."/>
            <person name="Tanikawa S."/>
            <person name="Fujita N."/>
            <person name="Harayama S."/>
        </authorList>
    </citation>
    <scope>NUCLEOTIDE SEQUENCE [LARGE SCALE GENOMIC DNA]</scope>
    <source>
        <strain evidence="12">ATCC 9341 / DSM 348 / NBRC 103217 / DC2201</strain>
    </source>
</reference>
<dbReference type="Proteomes" id="UP000008838">
    <property type="component" value="Chromosome"/>
</dbReference>
<keyword evidence="7 8" id="KW-0804">Transcription</keyword>
<keyword evidence="3 8" id="KW-0547">Nucleotide-binding</keyword>
<proteinExistence type="inferred from homology"/>
<evidence type="ECO:0000313" key="12">
    <source>
        <dbReference type="Proteomes" id="UP000008838"/>
    </source>
</evidence>
<accession>B2GJN5</accession>
<dbReference type="HOGENOM" id="CLU_933108_0_0_11"/>
<evidence type="ECO:0000256" key="7">
    <source>
        <dbReference type="ARBA" id="ARBA00023163"/>
    </source>
</evidence>
<organism evidence="11 12">
    <name type="scientific">Kocuria rhizophila (strain ATCC 9341 / DSM 348 / NBRC 103217 / DC2201)</name>
    <dbReference type="NCBI Taxonomy" id="378753"/>
    <lineage>
        <taxon>Bacteria</taxon>
        <taxon>Bacillati</taxon>
        <taxon>Actinomycetota</taxon>
        <taxon>Actinomycetes</taxon>
        <taxon>Micrococcales</taxon>
        <taxon>Micrococcaceae</taxon>
        <taxon>Kocuria</taxon>
    </lineage>
</organism>
<evidence type="ECO:0000259" key="10">
    <source>
        <dbReference type="PROSITE" id="PS51161"/>
    </source>
</evidence>
<evidence type="ECO:0000256" key="4">
    <source>
        <dbReference type="ARBA" id="ARBA00022840"/>
    </source>
</evidence>
<dbReference type="Pfam" id="PF03477">
    <property type="entry name" value="ATP-cone"/>
    <property type="match status" value="1"/>
</dbReference>
<keyword evidence="8" id="KW-0862">Zinc</keyword>
<keyword evidence="6 8" id="KW-0238">DNA-binding</keyword>
<feature type="domain" description="ATP-cone" evidence="10">
    <location>
        <begin position="46"/>
        <end position="136"/>
    </location>
</feature>
<dbReference type="GO" id="GO:0008270">
    <property type="term" value="F:zinc ion binding"/>
    <property type="evidence" value="ECO:0007669"/>
    <property type="project" value="UniProtKB-UniRule"/>
</dbReference>
<feature type="region of interest" description="Disordered" evidence="9">
    <location>
        <begin position="152"/>
        <end position="298"/>
    </location>
</feature>
<protein>
    <recommendedName>
        <fullName evidence="8">Transcriptional repressor NrdR</fullName>
    </recommendedName>
</protein>
<keyword evidence="8" id="KW-0863">Zinc-finger</keyword>
<dbReference type="InterPro" id="IPR055173">
    <property type="entry name" value="NrdR-like_N"/>
</dbReference>
<evidence type="ECO:0000256" key="3">
    <source>
        <dbReference type="ARBA" id="ARBA00022741"/>
    </source>
</evidence>
<evidence type="ECO:0000256" key="9">
    <source>
        <dbReference type="SAM" id="MobiDB-lite"/>
    </source>
</evidence>
<name>B2GJN5_KOCRD</name>
<comment type="similarity">
    <text evidence="8">Belongs to the NrdR family.</text>
</comment>
<dbReference type="GO" id="GO:0005524">
    <property type="term" value="F:ATP binding"/>
    <property type="evidence" value="ECO:0007669"/>
    <property type="project" value="UniProtKB-UniRule"/>
</dbReference>
<evidence type="ECO:0000256" key="5">
    <source>
        <dbReference type="ARBA" id="ARBA00023015"/>
    </source>
</evidence>
<dbReference type="KEGG" id="krh:KRH_14690"/>
<dbReference type="GO" id="GO:0003677">
    <property type="term" value="F:DNA binding"/>
    <property type="evidence" value="ECO:0007669"/>
    <property type="project" value="UniProtKB-KW"/>
</dbReference>
<dbReference type="PANTHER" id="PTHR30455:SF2">
    <property type="entry name" value="TRANSCRIPTIONAL REPRESSOR NRDR"/>
    <property type="match status" value="1"/>
</dbReference>
<evidence type="ECO:0000256" key="6">
    <source>
        <dbReference type="ARBA" id="ARBA00023125"/>
    </source>
</evidence>
<keyword evidence="12" id="KW-1185">Reference proteome</keyword>
<keyword evidence="5 8" id="KW-0805">Transcription regulation</keyword>
<evidence type="ECO:0000256" key="2">
    <source>
        <dbReference type="ARBA" id="ARBA00022723"/>
    </source>
</evidence>
<dbReference type="NCBIfam" id="TIGR00244">
    <property type="entry name" value="transcriptional regulator NrdR"/>
    <property type="match status" value="1"/>
</dbReference>
<dbReference type="HAMAP" id="MF_00440">
    <property type="entry name" value="NrdR"/>
    <property type="match status" value="1"/>
</dbReference>
<feature type="compositionally biased region" description="Basic and acidic residues" evidence="9">
    <location>
        <begin position="7"/>
        <end position="24"/>
    </location>
</feature>